<dbReference type="InterPro" id="IPR003593">
    <property type="entry name" value="AAA+_ATPase"/>
</dbReference>
<comment type="caution">
    <text evidence="7">The sequence shown here is derived from an EMBL/GenBank/DDBJ whole genome shotgun (WGS) entry which is preliminary data.</text>
</comment>
<evidence type="ECO:0000256" key="1">
    <source>
        <dbReference type="ARBA" id="ARBA00002393"/>
    </source>
</evidence>
<dbReference type="Pfam" id="PF16193">
    <property type="entry name" value="AAA_assoc_2"/>
    <property type="match status" value="1"/>
</dbReference>
<dbReference type="FunFam" id="3.40.50.300:FF:000137">
    <property type="entry name" value="Replication-associated recombination protein A"/>
    <property type="match status" value="1"/>
</dbReference>
<gene>
    <name evidence="7" type="ORF">COS76_00830</name>
</gene>
<evidence type="ECO:0000256" key="5">
    <source>
        <dbReference type="ARBA" id="ARBA00022840"/>
    </source>
</evidence>
<dbReference type="InterPro" id="IPR051314">
    <property type="entry name" value="AAA_ATPase_RarA/MGS1/WRNIP1"/>
</dbReference>
<dbReference type="Gene3D" id="3.40.50.300">
    <property type="entry name" value="P-loop containing nucleotide triphosphate hydrolases"/>
    <property type="match status" value="1"/>
</dbReference>
<dbReference type="CDD" id="cd18139">
    <property type="entry name" value="HLD_clamp_RarA"/>
    <property type="match status" value="1"/>
</dbReference>
<protein>
    <submittedName>
        <fullName evidence="7">AAA family ATPase</fullName>
    </submittedName>
</protein>
<dbReference type="Gene3D" id="1.20.272.10">
    <property type="match status" value="1"/>
</dbReference>
<dbReference type="FunFam" id="1.20.272.10:FF:000001">
    <property type="entry name" value="Putative AAA family ATPase"/>
    <property type="match status" value="1"/>
</dbReference>
<dbReference type="PANTHER" id="PTHR13779:SF7">
    <property type="entry name" value="ATPASE WRNIP1"/>
    <property type="match status" value="1"/>
</dbReference>
<dbReference type="PANTHER" id="PTHR13779">
    <property type="entry name" value="WERNER HELICASE-INTERACTING PROTEIN 1 FAMILY MEMBER"/>
    <property type="match status" value="1"/>
</dbReference>
<accession>A0A2M7AXR9</accession>
<organism evidence="7 8">
    <name type="scientific">Candidatus Portnoybacteria bacterium CG06_land_8_20_14_3_00_39_12</name>
    <dbReference type="NCBI Taxonomy" id="1974809"/>
    <lineage>
        <taxon>Bacteria</taxon>
        <taxon>Candidatus Portnoyibacteriota</taxon>
    </lineage>
</organism>
<keyword evidence="5" id="KW-0067">ATP-binding</keyword>
<dbReference type="GO" id="GO:0006261">
    <property type="term" value="P:DNA-templated DNA replication"/>
    <property type="evidence" value="ECO:0007669"/>
    <property type="project" value="TreeGrafter"/>
</dbReference>
<proteinExistence type="inferred from homology"/>
<dbReference type="GO" id="GO:0017116">
    <property type="term" value="F:single-stranded DNA helicase activity"/>
    <property type="evidence" value="ECO:0007669"/>
    <property type="project" value="TreeGrafter"/>
</dbReference>
<dbReference type="InterPro" id="IPR027417">
    <property type="entry name" value="P-loop_NTPase"/>
</dbReference>
<evidence type="ECO:0000256" key="2">
    <source>
        <dbReference type="ARBA" id="ARBA00008959"/>
    </source>
</evidence>
<keyword evidence="3" id="KW-0235">DNA replication</keyword>
<evidence type="ECO:0000256" key="3">
    <source>
        <dbReference type="ARBA" id="ARBA00022705"/>
    </source>
</evidence>
<evidence type="ECO:0000259" key="6">
    <source>
        <dbReference type="SMART" id="SM00382"/>
    </source>
</evidence>
<comment type="function">
    <text evidence="1">DNA-dependent ATPase that plays important roles in cellular responses to stalled DNA replication processes.</text>
</comment>
<dbReference type="InterPro" id="IPR003959">
    <property type="entry name" value="ATPase_AAA_core"/>
</dbReference>
<dbReference type="Proteomes" id="UP000228775">
    <property type="component" value="Unassembled WGS sequence"/>
</dbReference>
<evidence type="ECO:0000313" key="7">
    <source>
        <dbReference type="EMBL" id="PIU75428.1"/>
    </source>
</evidence>
<evidence type="ECO:0000313" key="8">
    <source>
        <dbReference type="Proteomes" id="UP000228775"/>
    </source>
</evidence>
<feature type="domain" description="AAA+ ATPase" evidence="6">
    <location>
        <begin position="37"/>
        <end position="153"/>
    </location>
</feature>
<dbReference type="GO" id="GO:0003677">
    <property type="term" value="F:DNA binding"/>
    <property type="evidence" value="ECO:0007669"/>
    <property type="project" value="InterPro"/>
</dbReference>
<dbReference type="Gene3D" id="1.10.3710.10">
    <property type="entry name" value="DNA polymerase III clamp loader subunits, C-terminal domain"/>
    <property type="match status" value="1"/>
</dbReference>
<dbReference type="EMBL" id="PEVY01000017">
    <property type="protein sequence ID" value="PIU75428.1"/>
    <property type="molecule type" value="Genomic_DNA"/>
</dbReference>
<dbReference type="Pfam" id="PF12002">
    <property type="entry name" value="MgsA_C"/>
    <property type="match status" value="1"/>
</dbReference>
<dbReference type="InterPro" id="IPR032423">
    <property type="entry name" value="AAA_assoc_2"/>
</dbReference>
<dbReference type="AlphaFoldDB" id="A0A2M7AXR9"/>
<dbReference type="GO" id="GO:0008047">
    <property type="term" value="F:enzyme activator activity"/>
    <property type="evidence" value="ECO:0007669"/>
    <property type="project" value="TreeGrafter"/>
</dbReference>
<comment type="similarity">
    <text evidence="2">Belongs to the AAA ATPase family. RarA/MGS1/WRNIP1 subfamily.</text>
</comment>
<sequence length="397" mass="44321">MQPLADKIRPSDLKGFLGQESLVGEGKMLSMAIQQDKIPSIIFWGPPGSGKTTLALIIAKQTKSEFKQLSAVSSGKKDLQAVIEEAQMNVRLGKKTILFVDEIHRWNKAQQDALLPFVERGVVTFIGSTTENPSFEIISALLSRCHVFILKSLEEENIAKIIKNALKDKVNGLGNLKIKMNPSVIALLAKMANGDARCALNVLEYSASLSKEITKDILSEAFQKSHLMYDKSGEEHYNIISALHKSMRGSDVNASLYWLSRMIEAGEEPLYIARRLIRFASEDIGLANSLALVQAISTYQACHFIGLPECNVVLAQCVVYMAKSKKSNELYTSYAMAKKDVEELGNLPVPLHLRNAPTKLMKDIGYGKDYKYSPEHSYKEEQQYLPDKLKNKKYLKS</sequence>
<keyword evidence="4" id="KW-0547">Nucleotide-binding</keyword>
<dbReference type="InterPro" id="IPR021886">
    <property type="entry name" value="MgsA_C"/>
</dbReference>
<dbReference type="SUPFAM" id="SSF52540">
    <property type="entry name" value="P-loop containing nucleoside triphosphate hydrolases"/>
    <property type="match status" value="1"/>
</dbReference>
<dbReference type="GO" id="GO:0005524">
    <property type="term" value="F:ATP binding"/>
    <property type="evidence" value="ECO:0007669"/>
    <property type="project" value="UniProtKB-KW"/>
</dbReference>
<dbReference type="GO" id="GO:0000731">
    <property type="term" value="P:DNA synthesis involved in DNA repair"/>
    <property type="evidence" value="ECO:0007669"/>
    <property type="project" value="TreeGrafter"/>
</dbReference>
<dbReference type="GO" id="GO:0016887">
    <property type="term" value="F:ATP hydrolysis activity"/>
    <property type="evidence" value="ECO:0007669"/>
    <property type="project" value="InterPro"/>
</dbReference>
<dbReference type="CDD" id="cd00009">
    <property type="entry name" value="AAA"/>
    <property type="match status" value="1"/>
</dbReference>
<reference evidence="8" key="1">
    <citation type="submission" date="2017-09" db="EMBL/GenBank/DDBJ databases">
        <title>Depth-based differentiation of microbial function through sediment-hosted aquifers and enrichment of novel symbionts in the deep terrestrial subsurface.</title>
        <authorList>
            <person name="Probst A.J."/>
            <person name="Ladd B."/>
            <person name="Jarett J.K."/>
            <person name="Geller-Mcgrath D.E."/>
            <person name="Sieber C.M.K."/>
            <person name="Emerson J.B."/>
            <person name="Anantharaman K."/>
            <person name="Thomas B.C."/>
            <person name="Malmstrom R."/>
            <person name="Stieglmeier M."/>
            <person name="Klingl A."/>
            <person name="Woyke T."/>
            <person name="Ryan C.M."/>
            <person name="Banfield J.F."/>
        </authorList>
    </citation>
    <scope>NUCLEOTIDE SEQUENCE [LARGE SCALE GENOMIC DNA]</scope>
</reference>
<dbReference type="InterPro" id="IPR008921">
    <property type="entry name" value="DNA_pol3_clamp-load_cplx_C"/>
</dbReference>
<dbReference type="SMART" id="SM00382">
    <property type="entry name" value="AAA"/>
    <property type="match status" value="1"/>
</dbReference>
<evidence type="ECO:0000256" key="4">
    <source>
        <dbReference type="ARBA" id="ARBA00022741"/>
    </source>
</evidence>
<dbReference type="Gene3D" id="1.10.8.60">
    <property type="match status" value="1"/>
</dbReference>
<name>A0A2M7AXR9_9BACT</name>
<dbReference type="SUPFAM" id="SSF48019">
    <property type="entry name" value="post-AAA+ oligomerization domain-like"/>
    <property type="match status" value="1"/>
</dbReference>
<dbReference type="Pfam" id="PF00004">
    <property type="entry name" value="AAA"/>
    <property type="match status" value="1"/>
</dbReference>